<dbReference type="EMBL" id="JABSTQ010009183">
    <property type="protein sequence ID" value="KAG0431945.1"/>
    <property type="molecule type" value="Genomic_DNA"/>
</dbReference>
<protein>
    <submittedName>
        <fullName evidence="1">Uncharacterized protein</fullName>
    </submittedName>
</protein>
<reference evidence="1 2" key="1">
    <citation type="journal article" date="2020" name="Cell">
        <title>Large-Scale Comparative Analyses of Tick Genomes Elucidate Their Genetic Diversity and Vector Capacities.</title>
        <authorList>
            <consortium name="Tick Genome and Microbiome Consortium (TIGMIC)"/>
            <person name="Jia N."/>
            <person name="Wang J."/>
            <person name="Shi W."/>
            <person name="Du L."/>
            <person name="Sun Y."/>
            <person name="Zhan W."/>
            <person name="Jiang J.F."/>
            <person name="Wang Q."/>
            <person name="Zhang B."/>
            <person name="Ji P."/>
            <person name="Bell-Sakyi L."/>
            <person name="Cui X.M."/>
            <person name="Yuan T.T."/>
            <person name="Jiang B.G."/>
            <person name="Yang W.F."/>
            <person name="Lam T.T."/>
            <person name="Chang Q.C."/>
            <person name="Ding S.J."/>
            <person name="Wang X.J."/>
            <person name="Zhu J.G."/>
            <person name="Ruan X.D."/>
            <person name="Zhao L."/>
            <person name="Wei J.T."/>
            <person name="Ye R.Z."/>
            <person name="Que T.C."/>
            <person name="Du C.H."/>
            <person name="Zhou Y.H."/>
            <person name="Cheng J.X."/>
            <person name="Dai P.F."/>
            <person name="Guo W.B."/>
            <person name="Han X.H."/>
            <person name="Huang E.J."/>
            <person name="Li L.F."/>
            <person name="Wei W."/>
            <person name="Gao Y.C."/>
            <person name="Liu J.Z."/>
            <person name="Shao H.Z."/>
            <person name="Wang X."/>
            <person name="Wang C.C."/>
            <person name="Yang T.C."/>
            <person name="Huo Q.B."/>
            <person name="Li W."/>
            <person name="Chen H.Y."/>
            <person name="Chen S.E."/>
            <person name="Zhou L.G."/>
            <person name="Ni X.B."/>
            <person name="Tian J.H."/>
            <person name="Sheng Y."/>
            <person name="Liu T."/>
            <person name="Pan Y.S."/>
            <person name="Xia L.Y."/>
            <person name="Li J."/>
            <person name="Zhao F."/>
            <person name="Cao W.C."/>
        </authorList>
    </citation>
    <scope>NUCLEOTIDE SEQUENCE [LARGE SCALE GENOMIC DNA]</scope>
    <source>
        <strain evidence="1">Iper-2018</strain>
    </source>
</reference>
<sequence>MLQQASGSSSSPSKVYRRAANASGSPGATSGGCDAWEDAQHVLWQGAQLCCAAAFLIPHRFAVSSLLFRWLLTLSFSMTSIWAGVVVCAPDVLAWHLTCLLVNASHAAYLAWQALPPRVPPLLRTLYERLFLPYLVSKKQFVELVKTADVCSIEADHKYAVEGSTAADQKVSILLTGKMQVSCEDVLLHYIHPNEFIDSPEFESCPIGSDKLFQVTITAIEPCSYLCWPRRRLHQVLRLNPALSAIVHNLVGRDIAHKLYSLAEFHRLGTDSVPRPLKDLALDWWKTHLPRSLSVDAVYTGPRGRMRSQAWQAANDAGKRRPFTDTTGSHLFYGAGKDSVRPYVRKQRDEPRLPAMSRCVVQASASGKATTSVLPITAAVSETPV</sequence>
<proteinExistence type="predicted"/>
<gene>
    <name evidence="1" type="ORF">HPB47_021259</name>
</gene>
<dbReference type="Proteomes" id="UP000805193">
    <property type="component" value="Unassembled WGS sequence"/>
</dbReference>
<evidence type="ECO:0000313" key="1">
    <source>
        <dbReference type="EMBL" id="KAG0431945.1"/>
    </source>
</evidence>
<name>A0AC60QCU9_IXOPE</name>
<comment type="caution">
    <text evidence="1">The sequence shown here is derived from an EMBL/GenBank/DDBJ whole genome shotgun (WGS) entry which is preliminary data.</text>
</comment>
<evidence type="ECO:0000313" key="2">
    <source>
        <dbReference type="Proteomes" id="UP000805193"/>
    </source>
</evidence>
<keyword evidence="2" id="KW-1185">Reference proteome</keyword>
<accession>A0AC60QCU9</accession>
<organism evidence="1 2">
    <name type="scientific">Ixodes persulcatus</name>
    <name type="common">Taiga tick</name>
    <dbReference type="NCBI Taxonomy" id="34615"/>
    <lineage>
        <taxon>Eukaryota</taxon>
        <taxon>Metazoa</taxon>
        <taxon>Ecdysozoa</taxon>
        <taxon>Arthropoda</taxon>
        <taxon>Chelicerata</taxon>
        <taxon>Arachnida</taxon>
        <taxon>Acari</taxon>
        <taxon>Parasitiformes</taxon>
        <taxon>Ixodida</taxon>
        <taxon>Ixodoidea</taxon>
        <taxon>Ixodidae</taxon>
        <taxon>Ixodinae</taxon>
        <taxon>Ixodes</taxon>
    </lineage>
</organism>